<feature type="compositionally biased region" description="Acidic residues" evidence="1">
    <location>
        <begin position="368"/>
        <end position="381"/>
    </location>
</feature>
<dbReference type="Gene3D" id="3.40.50.300">
    <property type="entry name" value="P-loop containing nucleotide triphosphate hydrolases"/>
    <property type="match status" value="1"/>
</dbReference>
<accession>A0A4Z0WA97</accession>
<dbReference type="InterPro" id="IPR003593">
    <property type="entry name" value="AAA+_ATPase"/>
</dbReference>
<dbReference type="PANTHER" id="PTHR35894:SF1">
    <property type="entry name" value="PHOSPHORIBULOKINASE _ URIDINE KINASE FAMILY"/>
    <property type="match status" value="1"/>
</dbReference>
<evidence type="ECO:0000259" key="2">
    <source>
        <dbReference type="PROSITE" id="PS51724"/>
    </source>
</evidence>
<dbReference type="InterPro" id="IPR052026">
    <property type="entry name" value="ExeA_AAA_ATPase_DNA-bind"/>
</dbReference>
<protein>
    <recommendedName>
        <fullName evidence="2">SPOR domain-containing protein</fullName>
    </recommendedName>
</protein>
<dbReference type="EMBL" id="SRMF01000003">
    <property type="protein sequence ID" value="TGG93285.1"/>
    <property type="molecule type" value="Genomic_DNA"/>
</dbReference>
<dbReference type="GO" id="GO:0016887">
    <property type="term" value="F:ATP hydrolysis activity"/>
    <property type="evidence" value="ECO:0007669"/>
    <property type="project" value="InterPro"/>
</dbReference>
<dbReference type="Proteomes" id="UP000297475">
    <property type="component" value="Unassembled WGS sequence"/>
</dbReference>
<dbReference type="AlphaFoldDB" id="A0A4Z0WA97"/>
<dbReference type="GO" id="GO:0042834">
    <property type="term" value="F:peptidoglycan binding"/>
    <property type="evidence" value="ECO:0007669"/>
    <property type="project" value="InterPro"/>
</dbReference>
<dbReference type="PROSITE" id="PS51724">
    <property type="entry name" value="SPOR"/>
    <property type="match status" value="1"/>
</dbReference>
<reference evidence="3 4" key="1">
    <citation type="submission" date="2019-04" db="EMBL/GenBank/DDBJ databases">
        <title>Natronospirillum operosus gen. nov., sp. nov., a haloalkaliphilic satellite isolated from decaying biomass of laboratory culture of cyanobacterium Geitlerinema sp. and proposal of Natronospirillaceae fam. nov. and Saccharospirillaceae fam. nov.</title>
        <authorList>
            <person name="Kevbrin V."/>
            <person name="Boltyanskaya Y."/>
            <person name="Koziaeva V."/>
            <person name="Grouzdev D.S."/>
            <person name="Park M."/>
            <person name="Cho J."/>
        </authorList>
    </citation>
    <scope>NUCLEOTIDE SEQUENCE [LARGE SCALE GENOMIC DNA]</scope>
    <source>
        <strain evidence="3 4">G-116</strain>
    </source>
</reference>
<dbReference type="PANTHER" id="PTHR35894">
    <property type="entry name" value="GENERAL SECRETION PATHWAY PROTEIN A-RELATED"/>
    <property type="match status" value="1"/>
</dbReference>
<dbReference type="RefSeq" id="WP_135482994.1">
    <property type="nucleotide sequence ID" value="NZ_SRMF01000003.1"/>
</dbReference>
<comment type="caution">
    <text evidence="3">The sequence shown here is derived from an EMBL/GenBank/DDBJ whole genome shotgun (WGS) entry which is preliminary data.</text>
</comment>
<feature type="region of interest" description="Disordered" evidence="1">
    <location>
        <begin position="331"/>
        <end position="355"/>
    </location>
</feature>
<dbReference type="Pfam" id="PF05036">
    <property type="entry name" value="SPOR"/>
    <property type="match status" value="1"/>
</dbReference>
<dbReference type="SMART" id="SM00382">
    <property type="entry name" value="AAA"/>
    <property type="match status" value="1"/>
</dbReference>
<proteinExistence type="predicted"/>
<gene>
    <name evidence="3" type="ORF">E4656_09510</name>
</gene>
<sequence>MPEQPSYVTYYGLKNDPFGGLVEHPFVAVSDRQQVVDTLLHLLSYTEDIVFVAGPAGSGKTAVLEQLIRQLHENLDLVMVDVASISSDKELLWDLATQFHLHPDRSHSTQRLQLMLQAHCQSLQDQGKVPTLVVDDIDELPVDVLAGLSPVLHGGLDNTAGLRLVGLASDPGEIRRELSALGFASAQMIELAPLTLPECVNLLQAYFLRGGLDTGIPLDGNTLKRLHRQSQGRPGPFLDGVRDTLLVESQRRRRRSVVPWPHMVAGAAIIAVLALAALYQGGSDPEPQELVDPAAEMEMDSDPEPADETQPGIDQALAEDTAETVRQRLEEAMGGGPEDSAPEQAPESAPQDTEGAAIPPELLADLEESAPEPTPEPEPEPEPAPAASGHPLASPDWLRAADSGHFTIQLLGAREQDNIINFAQQHDLTPDNAALVRTELDGSPWYVLVTGSYPDRDAARAAIEALPSDLQGLAPWPRTLGALQGASGP</sequence>
<feature type="domain" description="SPOR" evidence="2">
    <location>
        <begin position="400"/>
        <end position="479"/>
    </location>
</feature>
<evidence type="ECO:0000256" key="1">
    <source>
        <dbReference type="SAM" id="MobiDB-lite"/>
    </source>
</evidence>
<feature type="region of interest" description="Disordered" evidence="1">
    <location>
        <begin position="368"/>
        <end position="397"/>
    </location>
</feature>
<dbReference type="Pfam" id="PF13401">
    <property type="entry name" value="AAA_22"/>
    <property type="match status" value="1"/>
</dbReference>
<dbReference type="SUPFAM" id="SSF52540">
    <property type="entry name" value="P-loop containing nucleoside triphosphate hydrolases"/>
    <property type="match status" value="1"/>
</dbReference>
<dbReference type="CDD" id="cd00009">
    <property type="entry name" value="AAA"/>
    <property type="match status" value="1"/>
</dbReference>
<organism evidence="3 4">
    <name type="scientific">Natronospirillum operosum</name>
    <dbReference type="NCBI Taxonomy" id="2759953"/>
    <lineage>
        <taxon>Bacteria</taxon>
        <taxon>Pseudomonadati</taxon>
        <taxon>Pseudomonadota</taxon>
        <taxon>Gammaproteobacteria</taxon>
        <taxon>Oceanospirillales</taxon>
        <taxon>Natronospirillaceae</taxon>
        <taxon>Natronospirillum</taxon>
    </lineage>
</organism>
<dbReference type="OrthoDB" id="6189127at2"/>
<evidence type="ECO:0000313" key="3">
    <source>
        <dbReference type="EMBL" id="TGG93285.1"/>
    </source>
</evidence>
<dbReference type="InterPro" id="IPR049945">
    <property type="entry name" value="AAA_22"/>
</dbReference>
<dbReference type="InterPro" id="IPR036680">
    <property type="entry name" value="SPOR-like_sf"/>
</dbReference>
<dbReference type="InterPro" id="IPR027417">
    <property type="entry name" value="P-loop_NTPase"/>
</dbReference>
<keyword evidence="4" id="KW-1185">Reference proteome</keyword>
<dbReference type="Gene3D" id="3.30.70.1070">
    <property type="entry name" value="Sporulation related repeat"/>
    <property type="match status" value="1"/>
</dbReference>
<name>A0A4Z0WA97_9GAMM</name>
<evidence type="ECO:0000313" key="4">
    <source>
        <dbReference type="Proteomes" id="UP000297475"/>
    </source>
</evidence>
<dbReference type="InterPro" id="IPR007730">
    <property type="entry name" value="SPOR-like_dom"/>
</dbReference>